<feature type="transmembrane region" description="Helical" evidence="6">
    <location>
        <begin position="51"/>
        <end position="71"/>
    </location>
</feature>
<evidence type="ECO:0000313" key="7">
    <source>
        <dbReference type="EMBL" id="MUN28994.1"/>
    </source>
</evidence>
<reference evidence="7 8" key="1">
    <citation type="submission" date="2019-10" db="EMBL/GenBank/DDBJ databases">
        <title>Sequencing and Assembly of Multiple Reported Metal-Biooxidizing Members of the Extremely Thermoacidophilic Archaeal Family Sulfolobaceae.</title>
        <authorList>
            <person name="Counts J.A."/>
            <person name="Kelly R.M."/>
        </authorList>
    </citation>
    <scope>NUCLEOTIDE SEQUENCE [LARGE SCALE GENOMIC DNA]</scope>
    <source>
        <strain evidence="7 8">DSM 6482</strain>
    </source>
</reference>
<feature type="transmembrane region" description="Helical" evidence="6">
    <location>
        <begin position="369"/>
        <end position="391"/>
    </location>
</feature>
<feature type="transmembrane region" description="Helical" evidence="6">
    <location>
        <begin position="224"/>
        <end position="244"/>
    </location>
</feature>
<evidence type="ECO:0000256" key="6">
    <source>
        <dbReference type="SAM" id="Phobius"/>
    </source>
</evidence>
<dbReference type="AlphaFoldDB" id="A0A6A9QK06"/>
<keyword evidence="5 6" id="KW-0472">Membrane</keyword>
<accession>A0A6A9QK06</accession>
<dbReference type="RefSeq" id="WP_054839026.1">
    <property type="nucleotide sequence ID" value="NZ_BBBY01000032.1"/>
</dbReference>
<dbReference type="InterPro" id="IPR050367">
    <property type="entry name" value="APC_superfamily"/>
</dbReference>
<dbReference type="PANTHER" id="PTHR42770">
    <property type="entry name" value="AMINO ACID TRANSPORTER-RELATED"/>
    <property type="match status" value="1"/>
</dbReference>
<keyword evidence="8" id="KW-1185">Reference proteome</keyword>
<feature type="transmembrane region" description="Helical" evidence="6">
    <location>
        <begin position="322"/>
        <end position="348"/>
    </location>
</feature>
<feature type="transmembrane region" description="Helical" evidence="6">
    <location>
        <begin position="265"/>
        <end position="286"/>
    </location>
</feature>
<sequence>MGENSVFTRESSGLIKDVNGIDAVMLNLGNMSAGVALYISISPFIPQGGIIWIAAIIGLILTLPQAYIYSYLSGKIARTGGDYVWISRTFNGFLGTTMAFALMIESTAYFALIAFFFSQAIGSVLSTIGRMDGITSLVSISNTLSAPVYSYLLGAMIFGIAIGFNILKAKWGYALVTVSGLIAMAATIIAMVVLAMNLGDFHTAISKFISVEGITPPSNYASSVAPFSLVATIGILPIIAIFTYPWMQATPAVAAEVKKVKFVKYGVFVPLLITGALVTLGFFLMYQAGGYAFTNYEFINNGFTYTFWTVAIGLTNNLPLQLFMGIGLLMWEFSILAYGVVVFARYIFAMAFDRVFPEIFTRLNKGGSPVYTHAFDLALTLGLLVFPVVSISGATSLYGAIVIGMVYFMVVSIAALLYGSKNKAPALMVASVIEIAYFLFLTYEAVTNPTFSFVNSNGTPNPITLAFVILSFVIGALIFLASKFYNKKRGVDIDLAYKEIPPE</sequence>
<keyword evidence="2" id="KW-1003">Cell membrane</keyword>
<dbReference type="Gene3D" id="1.20.1740.10">
    <property type="entry name" value="Amino acid/polyamine transporter I"/>
    <property type="match status" value="1"/>
</dbReference>
<feature type="transmembrane region" description="Helical" evidence="6">
    <location>
        <begin position="463"/>
        <end position="481"/>
    </location>
</feature>
<keyword evidence="3 6" id="KW-0812">Transmembrane</keyword>
<dbReference type="InterPro" id="IPR002293">
    <property type="entry name" value="AA/rel_permease1"/>
</dbReference>
<dbReference type="OrthoDB" id="43026at2157"/>
<organism evidence="7 8">
    <name type="scientific">Sulfuracidifex metallicus DSM 6482 = JCM 9184</name>
    <dbReference type="NCBI Taxonomy" id="523847"/>
    <lineage>
        <taxon>Archaea</taxon>
        <taxon>Thermoproteota</taxon>
        <taxon>Thermoprotei</taxon>
        <taxon>Sulfolobales</taxon>
        <taxon>Sulfolobaceae</taxon>
        <taxon>Sulfuracidifex</taxon>
    </lineage>
</organism>
<feature type="transmembrane region" description="Helical" evidence="6">
    <location>
        <begin position="425"/>
        <end position="443"/>
    </location>
</feature>
<name>A0A6A9QK06_SULME</name>
<dbReference type="Pfam" id="PF13520">
    <property type="entry name" value="AA_permease_2"/>
    <property type="match status" value="1"/>
</dbReference>
<keyword evidence="4 6" id="KW-1133">Transmembrane helix</keyword>
<feature type="transmembrane region" description="Helical" evidence="6">
    <location>
        <begin position="148"/>
        <end position="167"/>
    </location>
</feature>
<dbReference type="GO" id="GO:0005886">
    <property type="term" value="C:plasma membrane"/>
    <property type="evidence" value="ECO:0007669"/>
    <property type="project" value="UniProtKB-SubCell"/>
</dbReference>
<dbReference type="PANTHER" id="PTHR42770:SF7">
    <property type="entry name" value="MEMBRANE PROTEIN"/>
    <property type="match status" value="1"/>
</dbReference>
<proteinExistence type="predicted"/>
<dbReference type="Proteomes" id="UP000470772">
    <property type="component" value="Unassembled WGS sequence"/>
</dbReference>
<protein>
    <submittedName>
        <fullName evidence="7">Amino acid permease</fullName>
    </submittedName>
</protein>
<feature type="transmembrane region" description="Helical" evidence="6">
    <location>
        <begin position="174"/>
        <end position="196"/>
    </location>
</feature>
<feature type="transmembrane region" description="Helical" evidence="6">
    <location>
        <begin position="20"/>
        <end position="39"/>
    </location>
</feature>
<evidence type="ECO:0000313" key="8">
    <source>
        <dbReference type="Proteomes" id="UP000470772"/>
    </source>
</evidence>
<comment type="subcellular location">
    <subcellularLocation>
        <location evidence="1">Cell membrane</location>
        <topology evidence="1">Multi-pass membrane protein</topology>
    </subcellularLocation>
</comment>
<evidence type="ECO:0000256" key="5">
    <source>
        <dbReference type="ARBA" id="ARBA00023136"/>
    </source>
</evidence>
<feature type="transmembrane region" description="Helical" evidence="6">
    <location>
        <begin position="397"/>
        <end position="418"/>
    </location>
</feature>
<evidence type="ECO:0000256" key="1">
    <source>
        <dbReference type="ARBA" id="ARBA00004651"/>
    </source>
</evidence>
<dbReference type="EMBL" id="WGGD01000005">
    <property type="protein sequence ID" value="MUN28994.1"/>
    <property type="molecule type" value="Genomic_DNA"/>
</dbReference>
<dbReference type="PIRSF" id="PIRSF006060">
    <property type="entry name" value="AA_transporter"/>
    <property type="match status" value="1"/>
</dbReference>
<evidence type="ECO:0000256" key="3">
    <source>
        <dbReference type="ARBA" id="ARBA00022692"/>
    </source>
</evidence>
<comment type="caution">
    <text evidence="7">The sequence shown here is derived from an EMBL/GenBank/DDBJ whole genome shotgun (WGS) entry which is preliminary data.</text>
</comment>
<gene>
    <name evidence="7" type="ORF">GC250_05995</name>
</gene>
<evidence type="ECO:0000256" key="4">
    <source>
        <dbReference type="ARBA" id="ARBA00022989"/>
    </source>
</evidence>
<dbReference type="GO" id="GO:0022857">
    <property type="term" value="F:transmembrane transporter activity"/>
    <property type="evidence" value="ECO:0007669"/>
    <property type="project" value="InterPro"/>
</dbReference>
<evidence type="ECO:0000256" key="2">
    <source>
        <dbReference type="ARBA" id="ARBA00022475"/>
    </source>
</evidence>